<feature type="transmembrane region" description="Helical" evidence="1">
    <location>
        <begin position="57"/>
        <end position="75"/>
    </location>
</feature>
<keyword evidence="1" id="KW-0812">Transmembrane</keyword>
<dbReference type="KEGG" id="ckw:CKALI_08870"/>
<name>A0A6B8VZ76_9CORY</name>
<evidence type="ECO:0000313" key="2">
    <source>
        <dbReference type="EMBL" id="QGU02630.1"/>
    </source>
</evidence>
<reference evidence="3" key="1">
    <citation type="submission" date="2019-11" db="EMBL/GenBank/DDBJ databases">
        <title>Complete genome sequence of Corynebacterium kalinowskii 1959, a novel Corynebacterium species isolated from soil of a small paddock in Vilsendorf, Germany.</title>
        <authorList>
            <person name="Schaffert L."/>
            <person name="Ruwe M."/>
            <person name="Milse J."/>
            <person name="Hanuschka K."/>
            <person name="Ortseifen V."/>
            <person name="Droste J."/>
            <person name="Brandt D."/>
            <person name="Schlueter L."/>
            <person name="Kutter Y."/>
            <person name="Vinke S."/>
            <person name="Viehoefer P."/>
            <person name="Jacob L."/>
            <person name="Luebke N.-C."/>
            <person name="Schulte-Berndt E."/>
            <person name="Hain C."/>
            <person name="Linder M."/>
            <person name="Schmidt P."/>
            <person name="Wollenschlaeger L."/>
            <person name="Luttermann T."/>
            <person name="Thieme E."/>
            <person name="Hassa J."/>
            <person name="Haak M."/>
            <person name="Wittchen M."/>
            <person name="Mentz A."/>
            <person name="Persicke M."/>
            <person name="Busche T."/>
            <person name="Ruckert C."/>
        </authorList>
    </citation>
    <scope>NUCLEOTIDE SEQUENCE [LARGE SCALE GENOMIC DNA]</scope>
    <source>
        <strain evidence="3">1959</strain>
    </source>
</reference>
<accession>A0A6B8VZ76</accession>
<protein>
    <submittedName>
        <fullName evidence="2">Uncharacterized protein</fullName>
    </submittedName>
</protein>
<dbReference type="AlphaFoldDB" id="A0A6B8VZ76"/>
<sequence length="127" mass="13463">MLLVVTSLVLGGVAAGLAIAFDEAGQWGNWEYNVPWILGLSSFVLASVILRPRRSELVIVWWSAALSFLTAYGTWEAGPGDDGMGALLTVIMSAGCIVALVVLILAVLVVNLADRGTARSRPSKHLQ</sequence>
<feature type="transmembrane region" description="Helical" evidence="1">
    <location>
        <begin position="87"/>
        <end position="113"/>
    </location>
</feature>
<keyword evidence="3" id="KW-1185">Reference proteome</keyword>
<keyword evidence="1" id="KW-0472">Membrane</keyword>
<organism evidence="2 3">
    <name type="scientific">Corynebacterium kalinowskii</name>
    <dbReference type="NCBI Taxonomy" id="2675216"/>
    <lineage>
        <taxon>Bacteria</taxon>
        <taxon>Bacillati</taxon>
        <taxon>Actinomycetota</taxon>
        <taxon>Actinomycetes</taxon>
        <taxon>Mycobacteriales</taxon>
        <taxon>Corynebacteriaceae</taxon>
        <taxon>Corynebacterium</taxon>
    </lineage>
</organism>
<dbReference type="Proteomes" id="UP000427071">
    <property type="component" value="Chromosome"/>
</dbReference>
<evidence type="ECO:0000313" key="3">
    <source>
        <dbReference type="Proteomes" id="UP000427071"/>
    </source>
</evidence>
<dbReference type="EMBL" id="CP046452">
    <property type="protein sequence ID" value="QGU02630.1"/>
    <property type="molecule type" value="Genomic_DNA"/>
</dbReference>
<proteinExistence type="predicted"/>
<evidence type="ECO:0000256" key="1">
    <source>
        <dbReference type="SAM" id="Phobius"/>
    </source>
</evidence>
<feature type="transmembrane region" description="Helical" evidence="1">
    <location>
        <begin position="30"/>
        <end position="50"/>
    </location>
</feature>
<keyword evidence="1" id="KW-1133">Transmembrane helix</keyword>
<gene>
    <name evidence="2" type="ORF">CKALI_08870</name>
</gene>